<accession>A0A4Y9ZIU2</accession>
<evidence type="ECO:0000313" key="7">
    <source>
        <dbReference type="EMBL" id="TFY74706.1"/>
    </source>
</evidence>
<keyword evidence="3" id="KW-0496">Mitochondrion</keyword>
<feature type="region of interest" description="Disordered" evidence="5">
    <location>
        <begin position="1"/>
        <end position="48"/>
    </location>
</feature>
<dbReference type="AlphaFoldDB" id="A0A4Y9ZIU2"/>
<evidence type="ECO:0000256" key="1">
    <source>
        <dbReference type="ARBA" id="ARBA00004273"/>
    </source>
</evidence>
<keyword evidence="2" id="KW-0999">Mitochondrion inner membrane</keyword>
<dbReference type="GO" id="GO:0005743">
    <property type="term" value="C:mitochondrial inner membrane"/>
    <property type="evidence" value="ECO:0007669"/>
    <property type="project" value="UniProtKB-SubCell"/>
</dbReference>
<dbReference type="Pfam" id="PF02238">
    <property type="entry name" value="COX7a"/>
    <property type="match status" value="1"/>
</dbReference>
<keyword evidence="6" id="KW-0812">Transmembrane</keyword>
<comment type="subcellular location">
    <subcellularLocation>
        <location evidence="1">Mitochondrion inner membrane</location>
    </subcellularLocation>
</comment>
<dbReference type="EMBL" id="SFCI01001924">
    <property type="protein sequence ID" value="TFY74706.1"/>
    <property type="molecule type" value="Genomic_DNA"/>
</dbReference>
<name>A0A4Y9ZIU2_9AGAM</name>
<evidence type="ECO:0000256" key="6">
    <source>
        <dbReference type="SAM" id="Phobius"/>
    </source>
</evidence>
<evidence type="ECO:0000256" key="5">
    <source>
        <dbReference type="SAM" id="MobiDB-lite"/>
    </source>
</evidence>
<reference evidence="7 8" key="1">
    <citation type="submission" date="2019-02" db="EMBL/GenBank/DDBJ databases">
        <title>Genome sequencing of the rare red list fungi Hericium alpestre (H. flagellum).</title>
        <authorList>
            <person name="Buettner E."/>
            <person name="Kellner H."/>
        </authorList>
    </citation>
    <scope>NUCLEOTIDE SEQUENCE [LARGE SCALE GENOMIC DNA]</scope>
    <source>
        <strain evidence="7 8">DSM 108284</strain>
    </source>
</reference>
<protein>
    <recommendedName>
        <fullName evidence="9">Essential protein Yae1 N-terminal domain-containing protein</fullName>
    </recommendedName>
</protein>
<evidence type="ECO:0000313" key="8">
    <source>
        <dbReference type="Proteomes" id="UP000298061"/>
    </source>
</evidence>
<dbReference type="InterPro" id="IPR039297">
    <property type="entry name" value="COX7a"/>
</dbReference>
<evidence type="ECO:0008006" key="9">
    <source>
        <dbReference type="Google" id="ProtNLM"/>
    </source>
</evidence>
<keyword evidence="8" id="KW-1185">Reference proteome</keyword>
<dbReference type="Proteomes" id="UP000298061">
    <property type="component" value="Unassembled WGS sequence"/>
</dbReference>
<gene>
    <name evidence="7" type="ORF">EWM64_g9306</name>
</gene>
<sequence length="260" mass="28148">MDANTPHTPTAARLVQQAPSAASNDVPVPARNAARPPTPGFEPGEPRLAATYKPQESELDFVDRVHHDEIVAIAIQKGFDAGLKTGRNEGFREGLDAGTKAGGKQGCEEGSNEGVDAAPSMSHTTATPARLATSIEDIDADLLAHIRKTAEDEGWEEGCDAGTVLGRARGYQEGYDAAKCERRAQPASQTPKPYSLAMLDAIIYKKNLVPSRQRAYQASHEKLWYRPAHSRVYMGLYKTGFTIGMMSIGYSVFMLIKGKN</sequence>
<comment type="caution">
    <text evidence="7">The sequence shown here is derived from an EMBL/GenBank/DDBJ whole genome shotgun (WGS) entry which is preliminary data.</text>
</comment>
<organism evidence="7 8">
    <name type="scientific">Hericium alpestre</name>
    <dbReference type="NCBI Taxonomy" id="135208"/>
    <lineage>
        <taxon>Eukaryota</taxon>
        <taxon>Fungi</taxon>
        <taxon>Dikarya</taxon>
        <taxon>Basidiomycota</taxon>
        <taxon>Agaricomycotina</taxon>
        <taxon>Agaricomycetes</taxon>
        <taxon>Russulales</taxon>
        <taxon>Hericiaceae</taxon>
        <taxon>Hericium</taxon>
    </lineage>
</organism>
<dbReference type="OrthoDB" id="5511599at2759"/>
<keyword evidence="4 6" id="KW-0472">Membrane</keyword>
<feature type="transmembrane region" description="Helical" evidence="6">
    <location>
        <begin position="236"/>
        <end position="256"/>
    </location>
</feature>
<evidence type="ECO:0000256" key="3">
    <source>
        <dbReference type="ARBA" id="ARBA00023128"/>
    </source>
</evidence>
<evidence type="ECO:0000256" key="2">
    <source>
        <dbReference type="ARBA" id="ARBA00022792"/>
    </source>
</evidence>
<feature type="compositionally biased region" description="Low complexity" evidence="5">
    <location>
        <begin position="26"/>
        <end position="35"/>
    </location>
</feature>
<feature type="region of interest" description="Disordered" evidence="5">
    <location>
        <begin position="98"/>
        <end position="121"/>
    </location>
</feature>
<evidence type="ECO:0000256" key="4">
    <source>
        <dbReference type="ARBA" id="ARBA00023136"/>
    </source>
</evidence>
<proteinExistence type="predicted"/>
<keyword evidence="6" id="KW-1133">Transmembrane helix</keyword>
<dbReference type="STRING" id="135208.A0A4Y9ZIU2"/>